<keyword evidence="5" id="KW-0547">Nucleotide-binding</keyword>
<protein>
    <recommendedName>
        <fullName evidence="15">Heat shock protein 75 kDa, mitochondrial</fullName>
    </recommendedName>
    <alternativeName>
        <fullName evidence="17">TNFR-associated protein 1</fullName>
    </alternativeName>
    <alternativeName>
        <fullName evidence="16">Tumor necrosis factor type 1 receptor-associated protein</fullName>
    </alternativeName>
</protein>
<dbReference type="FunFam" id="1.20.120.790:FF:000004">
    <property type="entry name" value="Heat shock protein 75 kDa"/>
    <property type="match status" value="1"/>
</dbReference>
<dbReference type="EMBL" id="JAUYZG010000001">
    <property type="protein sequence ID" value="KAK2916829.1"/>
    <property type="molecule type" value="Genomic_DNA"/>
</dbReference>
<evidence type="ECO:0000256" key="8">
    <source>
        <dbReference type="ARBA" id="ARBA00022946"/>
    </source>
</evidence>
<evidence type="ECO:0000256" key="15">
    <source>
        <dbReference type="ARBA" id="ARBA00073018"/>
    </source>
</evidence>
<keyword evidence="6" id="KW-0999">Mitochondrion inner membrane</keyword>
<evidence type="ECO:0000256" key="12">
    <source>
        <dbReference type="ARBA" id="ARBA00023186"/>
    </source>
</evidence>
<organism evidence="18 19">
    <name type="scientific">Cirrhinus molitorella</name>
    <name type="common">mud carp</name>
    <dbReference type="NCBI Taxonomy" id="172907"/>
    <lineage>
        <taxon>Eukaryota</taxon>
        <taxon>Metazoa</taxon>
        <taxon>Chordata</taxon>
        <taxon>Craniata</taxon>
        <taxon>Vertebrata</taxon>
        <taxon>Euteleostomi</taxon>
        <taxon>Actinopterygii</taxon>
        <taxon>Neopterygii</taxon>
        <taxon>Teleostei</taxon>
        <taxon>Ostariophysi</taxon>
        <taxon>Cypriniformes</taxon>
        <taxon>Cyprinidae</taxon>
        <taxon>Labeoninae</taxon>
        <taxon>Labeonini</taxon>
        <taxon>Cirrhinus</taxon>
    </lineage>
</organism>
<comment type="function">
    <text evidence="13">Chaperone that expresses an ATPase activity. Involved in maintaining mitochondrial function and polarization, downstream of PINK1 and mitochondrial complex I. Is a negative regulator of mitochondrial respiration able to modulate the balance between oxidative phosphorylation and aerobic glycolysis. The impact of TRAP1 on mitochondrial respiration is probably mediated by modulation of mitochondrial SRC and inhibition of SDHA.</text>
</comment>
<dbReference type="FunFam" id="3.30.230.80:FF:000004">
    <property type="entry name" value="Heat shock protein 75 kDa"/>
    <property type="match status" value="2"/>
</dbReference>
<evidence type="ECO:0000256" key="7">
    <source>
        <dbReference type="ARBA" id="ARBA00022840"/>
    </source>
</evidence>
<evidence type="ECO:0000256" key="6">
    <source>
        <dbReference type="ARBA" id="ARBA00022792"/>
    </source>
</evidence>
<dbReference type="Gene3D" id="1.20.120.790">
    <property type="entry name" value="Heat shock protein 90, C-terminal domain"/>
    <property type="match status" value="1"/>
</dbReference>
<dbReference type="FunFam" id="3.30.565.10:FF:000457">
    <property type="entry name" value="Uncharacterized protein"/>
    <property type="match status" value="1"/>
</dbReference>
<dbReference type="HAMAP" id="MF_00505">
    <property type="entry name" value="HSP90"/>
    <property type="match status" value="1"/>
</dbReference>
<dbReference type="Gene3D" id="3.30.565.10">
    <property type="entry name" value="Histidine kinase-like ATPase, C-terminal domain"/>
    <property type="match status" value="2"/>
</dbReference>
<keyword evidence="11" id="KW-0472">Membrane</keyword>
<name>A0AA88QKS8_9TELE</name>
<evidence type="ECO:0000256" key="14">
    <source>
        <dbReference type="ARBA" id="ARBA00066161"/>
    </source>
</evidence>
<dbReference type="GO" id="GO:0005759">
    <property type="term" value="C:mitochondrial matrix"/>
    <property type="evidence" value="ECO:0007669"/>
    <property type="project" value="UniProtKB-SubCell"/>
</dbReference>
<dbReference type="SUPFAM" id="SSF55874">
    <property type="entry name" value="ATPase domain of HSP90 chaperone/DNA topoisomerase II/histidine kinase"/>
    <property type="match status" value="2"/>
</dbReference>
<dbReference type="PRINTS" id="PR00775">
    <property type="entry name" value="HEATSHOCK90"/>
</dbReference>
<evidence type="ECO:0000256" key="13">
    <source>
        <dbReference type="ARBA" id="ARBA00057498"/>
    </source>
</evidence>
<keyword evidence="10" id="KW-0496">Mitochondrion</keyword>
<comment type="subcellular location">
    <subcellularLocation>
        <location evidence="1">Mitochondrion inner membrane</location>
    </subcellularLocation>
    <subcellularLocation>
        <location evidence="2">Mitochondrion matrix</location>
    </subcellularLocation>
</comment>
<proteinExistence type="inferred from homology"/>
<dbReference type="InterPro" id="IPR001404">
    <property type="entry name" value="Hsp90_fam"/>
</dbReference>
<dbReference type="GO" id="GO:0016887">
    <property type="term" value="F:ATP hydrolysis activity"/>
    <property type="evidence" value="ECO:0007669"/>
    <property type="project" value="InterPro"/>
</dbReference>
<gene>
    <name evidence="18" type="ORF">Q8A67_001203</name>
</gene>
<evidence type="ECO:0000256" key="4">
    <source>
        <dbReference type="ARBA" id="ARBA00022553"/>
    </source>
</evidence>
<evidence type="ECO:0000313" key="18">
    <source>
        <dbReference type="EMBL" id="KAK2916829.1"/>
    </source>
</evidence>
<evidence type="ECO:0000256" key="2">
    <source>
        <dbReference type="ARBA" id="ARBA00004305"/>
    </source>
</evidence>
<dbReference type="SUPFAM" id="SSF54211">
    <property type="entry name" value="Ribosomal protein S5 domain 2-like"/>
    <property type="match status" value="2"/>
</dbReference>
<sequence length="1252" mass="141856">MALMISPELFSFSKWQHEEFYHQDKPLYMLHYRRYTPFNICSIFYVPEMSCSRSSLKHCTLNVAAILQYSPGLLSCHSHSILSQFVLVREGSCQAVIIQQRGWKKSSPPGETFIGADTNGRQQLPHTRPVRLWSSSCAAVSVAHRRYSTQQAESTEEETLHTIISDTENVQGSYSKHEFQAETKKLLDIVARSLYSEKEVFIIELISNGSDALEKLRHKMITAGGDTAPMEIHLQTDAAKGTFTIQDTGVGMNKEELVANLGTSLDLDQSGFISCSLFFLLQAFLDALQNQAETSSSIIGQFGVDFYSAFMVADKVDVYSQSAEPGAPAYKWSSDGSGLFEIAEASGVLHLKDDCKEFSSEDRVKEVITKYSNFVSFPIFLNGRQLNTLQALWMMEPKDISEWQHEEFYRYVAQAHDKPRYTLHYRADAPLNIRSIFCVPEMKPSMFDVSREMGSSVALYSRKVLIQTKATDILPKWLRFLRGVVDSEDIPLNLSRELLQESALIRITNSFLSGNCGILQQGVIRFLLDQSKKDPEKSACFFDDYGLFIITASGCKTTNIAKLLHFESSALPAGQQTTGTRNMAKHLPYFEAMKQKDMEVRLETIRSQLLKIMPFKRCLIVLPNLDTHPAIITVLKMGAAQHFLHNYQLTSSSEERAQILQPTLEINAGDALEKLQHKMITAGGDTAPMEIHLQTDAAKGTFTIQDTGVGMNKEELVANLGTIARSGSKAFLDALQNQAEASSSIIGQFGVGFYSAFMVADKVDVYSQSAEPGAPAYKWSSDGSGLFEIAEASGVRQGTKIVLHLKDDCKEFSSEDRVKEVVTKYSNFVSFPIFLNGRRLNTLQALWMMEPKDISEWQHEEFYRYVAQAHDKPRYTLHYRADAPLNIRSIFYVPDMKPSMFDVSREMGSSVALYSRKVLIQTKATDILPKWLRFLRGVVDSEDIPLNLSRELLQESALIRKLRDVLQQRVIRFLLDQSKKDPEKYARFFDDYGLFMREGIVTTAEQSVKEDIAKLLRFESSALPAGQQTSLMEYASRMKAGTRNIYYLCAPNRHLAEHSPYFEAMKQKDMEVLFCFEQFDELTLLHLREFDRKKLISAETDIVVDHYKEEKFQDSKPASERLTDQQAEDLMAWMRNALGQRVTTIKVTPRLDTHPAMITVLEMGAARHFLRTQQLARSSEERAQILQPTLEINAGHDLIKKLHTLKDSNSELAQLLLEQIYDNAMITAGLNEDPRPMISRLNQLLTQALEKH</sequence>
<dbReference type="SUPFAM" id="SSF110942">
    <property type="entry name" value="HSP90 C-terminal domain"/>
    <property type="match status" value="1"/>
</dbReference>
<dbReference type="Pfam" id="PF13589">
    <property type="entry name" value="HATPase_c_3"/>
    <property type="match status" value="1"/>
</dbReference>
<dbReference type="GO" id="GO:0140662">
    <property type="term" value="F:ATP-dependent protein folding chaperone"/>
    <property type="evidence" value="ECO:0007669"/>
    <property type="project" value="InterPro"/>
</dbReference>
<dbReference type="Pfam" id="PF00183">
    <property type="entry name" value="HSP90"/>
    <property type="match status" value="2"/>
</dbReference>
<keyword evidence="4" id="KW-0597">Phosphoprotein</keyword>
<dbReference type="InterPro" id="IPR020575">
    <property type="entry name" value="Hsp90_N"/>
</dbReference>
<keyword evidence="12" id="KW-0143">Chaperone</keyword>
<dbReference type="FunFam" id="3.30.565.10:FF:000021">
    <property type="entry name" value="Heat shock protein 75 kDa, mitochondrial"/>
    <property type="match status" value="1"/>
</dbReference>
<dbReference type="PANTHER" id="PTHR11528">
    <property type="entry name" value="HEAT SHOCK PROTEIN 90 FAMILY MEMBER"/>
    <property type="match status" value="1"/>
</dbReference>
<keyword evidence="7" id="KW-0067">ATP-binding</keyword>
<dbReference type="CDD" id="cd16927">
    <property type="entry name" value="HATPase_Hsp90-like"/>
    <property type="match status" value="2"/>
</dbReference>
<dbReference type="InterPro" id="IPR020568">
    <property type="entry name" value="Ribosomal_Su5_D2-typ_SF"/>
</dbReference>
<dbReference type="GO" id="GO:0005524">
    <property type="term" value="F:ATP binding"/>
    <property type="evidence" value="ECO:0007669"/>
    <property type="project" value="UniProtKB-KW"/>
</dbReference>
<evidence type="ECO:0000313" key="19">
    <source>
        <dbReference type="Proteomes" id="UP001187343"/>
    </source>
</evidence>
<evidence type="ECO:0000256" key="16">
    <source>
        <dbReference type="ARBA" id="ARBA00076190"/>
    </source>
</evidence>
<keyword evidence="8" id="KW-0809">Transit peptide</keyword>
<dbReference type="Gene3D" id="3.40.50.11260">
    <property type="match status" value="1"/>
</dbReference>
<evidence type="ECO:0000256" key="3">
    <source>
        <dbReference type="ARBA" id="ARBA00008239"/>
    </source>
</evidence>
<dbReference type="FunFam" id="3.40.50.11260:FF:000004">
    <property type="entry name" value="Heat shock protein 75 mitochondrial"/>
    <property type="match status" value="1"/>
</dbReference>
<comment type="similarity">
    <text evidence="3">Belongs to the heat shock protein 90 family.</text>
</comment>
<evidence type="ECO:0000256" key="5">
    <source>
        <dbReference type="ARBA" id="ARBA00022741"/>
    </source>
</evidence>
<evidence type="ECO:0000256" key="10">
    <source>
        <dbReference type="ARBA" id="ARBA00023128"/>
    </source>
</evidence>
<dbReference type="InterPro" id="IPR037196">
    <property type="entry name" value="HSP90_C"/>
</dbReference>
<reference evidence="18" key="1">
    <citation type="submission" date="2023-08" db="EMBL/GenBank/DDBJ databases">
        <title>Chromosome-level Genome Assembly of mud carp (Cirrhinus molitorella).</title>
        <authorList>
            <person name="Liu H."/>
        </authorList>
    </citation>
    <scope>NUCLEOTIDE SEQUENCE</scope>
    <source>
        <strain evidence="18">Prfri</strain>
        <tissue evidence="18">Muscle</tissue>
    </source>
</reference>
<dbReference type="NCBIfam" id="NF003555">
    <property type="entry name" value="PRK05218.1"/>
    <property type="match status" value="1"/>
</dbReference>
<evidence type="ECO:0000256" key="9">
    <source>
        <dbReference type="ARBA" id="ARBA00022990"/>
    </source>
</evidence>
<evidence type="ECO:0000256" key="1">
    <source>
        <dbReference type="ARBA" id="ARBA00004273"/>
    </source>
</evidence>
<accession>A0AA88QKS8</accession>
<evidence type="ECO:0000256" key="17">
    <source>
        <dbReference type="ARBA" id="ARBA00080766"/>
    </source>
</evidence>
<dbReference type="GO" id="GO:0005743">
    <property type="term" value="C:mitochondrial inner membrane"/>
    <property type="evidence" value="ECO:0007669"/>
    <property type="project" value="UniProtKB-SubCell"/>
</dbReference>
<keyword evidence="19" id="KW-1185">Reference proteome</keyword>
<keyword evidence="9" id="KW-0007">Acetylation</keyword>
<dbReference type="AlphaFoldDB" id="A0AA88QKS8"/>
<dbReference type="InterPro" id="IPR036890">
    <property type="entry name" value="HATPase_C_sf"/>
</dbReference>
<evidence type="ECO:0000256" key="11">
    <source>
        <dbReference type="ARBA" id="ARBA00023136"/>
    </source>
</evidence>
<dbReference type="GO" id="GO:0051082">
    <property type="term" value="F:unfolded protein binding"/>
    <property type="evidence" value="ECO:0007669"/>
    <property type="project" value="InterPro"/>
</dbReference>
<comment type="subunit">
    <text evidence="14">Binds to the intracellular domain of tumor necrosis factor type 1 receptor. Binds to RB1. Interacts with SRC. Interacts with SDHA.</text>
</comment>
<dbReference type="Gene3D" id="3.30.230.80">
    <property type="match status" value="2"/>
</dbReference>
<dbReference type="Proteomes" id="UP001187343">
    <property type="component" value="Unassembled WGS sequence"/>
</dbReference>
<comment type="caution">
    <text evidence="18">The sequence shown here is derived from an EMBL/GenBank/DDBJ whole genome shotgun (WGS) entry which is preliminary data.</text>
</comment>
<dbReference type="GO" id="GO:0019901">
    <property type="term" value="F:protein kinase binding"/>
    <property type="evidence" value="ECO:0007669"/>
    <property type="project" value="UniProtKB-ARBA"/>
</dbReference>